<evidence type="ECO:0000259" key="3">
    <source>
        <dbReference type="PROSITE" id="PS50089"/>
    </source>
</evidence>
<feature type="compositionally biased region" description="Basic and acidic residues" evidence="2">
    <location>
        <begin position="358"/>
        <end position="373"/>
    </location>
</feature>
<protein>
    <recommendedName>
        <fullName evidence="3">RING-type domain-containing protein</fullName>
    </recommendedName>
</protein>
<feature type="region of interest" description="Disordered" evidence="2">
    <location>
        <begin position="206"/>
        <end position="225"/>
    </location>
</feature>
<accession>A0A8T0ZYJ6</accession>
<dbReference type="InterPro" id="IPR013083">
    <property type="entry name" value="Znf_RING/FYVE/PHD"/>
</dbReference>
<feature type="compositionally biased region" description="Basic and acidic residues" evidence="2">
    <location>
        <begin position="557"/>
        <end position="567"/>
    </location>
</feature>
<reference evidence="4" key="1">
    <citation type="submission" date="2018-10" db="EMBL/GenBank/DDBJ databases">
        <title>Effector identification in a new, highly contiguous assembly of the strawberry crown rot pathogen Phytophthora cactorum.</title>
        <authorList>
            <person name="Armitage A.D."/>
            <person name="Nellist C.F."/>
            <person name="Bates H."/>
            <person name="Vickerstaff R.J."/>
            <person name="Harrison R.J."/>
        </authorList>
    </citation>
    <scope>NUCLEOTIDE SEQUENCE</scope>
    <source>
        <strain evidence="4">15-7</strain>
    </source>
</reference>
<sequence length="1002" mass="112628">MDEDEDTYGFGSFADLFDVGPARVAKRLDVGALSRFCMSERLLSRFEQQQRRDKRVVLYQHVAAKFDGVRIDGGLGALGVAPLEGGGIVWLQTTQSDSDALERRKKELQDITNRQNNGEHKSAAALFVAFKHVAAVQPTTVQNTVQSVEIKLVDGNRLDLTFMPGPFAGPKHRDEFLETLKKQMSGGSKDMQETVKTAAVHTSVRRSGATSEAKRKTVNSKSKEKEKFRQLVRRYTRLDPMSEEALAVAKQVYAGTGYYLGPTTKHTPKFTEDAEYRKKTVAKLSDCLKRMNQEWSEADAHRELHTKAKHSRNEDDLLEYTDTVTGAQIPTRTYEQRYLEYVKAHEVNPVLHMFPVQDKTKDGEKAKSSHRSESAASSEPGDNARSRFIVLDISSNCIIDSNFFSVGADDPPPDVPTCRREDAAFRAAVDSARTNLWTSWGSAFARVSEKCANRAGYDRHKDQTSSANCVLGQSSRKRSRDRRQSLVLPTSNDLQSTLETKRSRVENGTASYSGDSHDSRTKRSRSTADAAEKSQRKARRQSIVNTVDLPSIGASGAEEKTAAEKRKTSQSSRKSPRPRHPANGYARETSSLEMVADDDSSLCKLCYSEEALVHMKPCDHSVCSACWTRLPPASGMNGTGSRRVCPWDREVVAKRALQLCIEGDSQMIEQRVAGHSRDRRALNKQRITSLNKQRITSEQALATVTRLQQWKKHNDAKREVKARLQEDERMEEEEFFLSLSKALPVGQVQAAALRNYQAAGKLRWKRLMFQSLAEQQQLDEEMTESANSTNQLKVPSARRGKLADGDVFERLYNPQANAPATTIVSQHGSTVKRISPQAEAAFIARQERDQVDRQRRRSELAAQLHHFPHKPKLSNHSQEICAALRENDTDQFADHRQREQKSFTHTKHVRYTVPPCTSVVYSKQRPDYAFVPFTTIVNALKEQEKRMKCLMEWANCSHPQHKIRKKNGQLTAGVKCALLLYGKRKGSDAAEPIPPHSPSLES</sequence>
<organism evidence="4 5">
    <name type="scientific">Phytophthora cactorum</name>
    <dbReference type="NCBI Taxonomy" id="29920"/>
    <lineage>
        <taxon>Eukaryota</taxon>
        <taxon>Sar</taxon>
        <taxon>Stramenopiles</taxon>
        <taxon>Oomycota</taxon>
        <taxon>Peronosporomycetes</taxon>
        <taxon>Peronosporales</taxon>
        <taxon>Peronosporaceae</taxon>
        <taxon>Phytophthora</taxon>
    </lineage>
</organism>
<dbReference type="Proteomes" id="UP000735874">
    <property type="component" value="Unassembled WGS sequence"/>
</dbReference>
<dbReference type="EMBL" id="RCMG01000027">
    <property type="protein sequence ID" value="KAG2867256.1"/>
    <property type="molecule type" value="Genomic_DNA"/>
</dbReference>
<dbReference type="GO" id="GO:0008270">
    <property type="term" value="F:zinc ion binding"/>
    <property type="evidence" value="ECO:0007669"/>
    <property type="project" value="UniProtKB-KW"/>
</dbReference>
<keyword evidence="1" id="KW-0479">Metal-binding</keyword>
<keyword evidence="1" id="KW-0863">Zinc-finger</keyword>
<feature type="domain" description="RING-type" evidence="3">
    <location>
        <begin position="603"/>
        <end position="649"/>
    </location>
</feature>
<feature type="region of interest" description="Disordered" evidence="2">
    <location>
        <begin position="455"/>
        <end position="591"/>
    </location>
</feature>
<gene>
    <name evidence="4" type="ORF">PC113_g2072</name>
</gene>
<dbReference type="AlphaFoldDB" id="A0A8T0ZYJ6"/>
<dbReference type="PROSITE" id="PS50089">
    <property type="entry name" value="ZF_RING_2"/>
    <property type="match status" value="1"/>
</dbReference>
<dbReference type="SUPFAM" id="SSF57850">
    <property type="entry name" value="RING/U-box"/>
    <property type="match status" value="1"/>
</dbReference>
<evidence type="ECO:0000313" key="4">
    <source>
        <dbReference type="EMBL" id="KAG2867256.1"/>
    </source>
</evidence>
<dbReference type="Gene3D" id="3.30.40.10">
    <property type="entry name" value="Zinc/RING finger domain, C3HC4 (zinc finger)"/>
    <property type="match status" value="1"/>
</dbReference>
<dbReference type="CDD" id="cd16449">
    <property type="entry name" value="RING-HC"/>
    <property type="match status" value="1"/>
</dbReference>
<dbReference type="VEuPathDB" id="FungiDB:PC110_g1086"/>
<evidence type="ECO:0000256" key="2">
    <source>
        <dbReference type="SAM" id="MobiDB-lite"/>
    </source>
</evidence>
<dbReference type="InterPro" id="IPR001841">
    <property type="entry name" value="Znf_RING"/>
</dbReference>
<evidence type="ECO:0000256" key="1">
    <source>
        <dbReference type="PROSITE-ProRule" id="PRU00175"/>
    </source>
</evidence>
<proteinExistence type="predicted"/>
<feature type="region of interest" description="Disordered" evidence="2">
    <location>
        <begin position="354"/>
        <end position="382"/>
    </location>
</feature>
<keyword evidence="1" id="KW-0862">Zinc</keyword>
<feature type="compositionally biased region" description="Polar residues" evidence="2">
    <location>
        <begin position="487"/>
        <end position="498"/>
    </location>
</feature>
<evidence type="ECO:0000313" key="5">
    <source>
        <dbReference type="Proteomes" id="UP000735874"/>
    </source>
</evidence>
<name>A0A8T0ZYJ6_9STRA</name>
<comment type="caution">
    <text evidence="4">The sequence shown here is derived from an EMBL/GenBank/DDBJ whole genome shotgun (WGS) entry which is preliminary data.</text>
</comment>